<feature type="domain" description="D-isomer specific 2-hydroxyacid dehydrogenase catalytic" evidence="5">
    <location>
        <begin position="22"/>
        <end position="309"/>
    </location>
</feature>
<dbReference type="InterPro" id="IPR006139">
    <property type="entry name" value="D-isomer_2_OHA_DH_cat_dom"/>
</dbReference>
<name>A0A285AV88_9ENTR</name>
<dbReference type="GO" id="GO:0005829">
    <property type="term" value="C:cytosol"/>
    <property type="evidence" value="ECO:0007669"/>
    <property type="project" value="TreeGrafter"/>
</dbReference>
<keyword evidence="1" id="KW-0521">NADP</keyword>
<dbReference type="Proteomes" id="UP000510937">
    <property type="component" value="Chromosome"/>
</dbReference>
<dbReference type="EMBL" id="FZTC01000003">
    <property type="protein sequence ID" value="SNU32590.1"/>
    <property type="molecule type" value="Genomic_DNA"/>
</dbReference>
<proteinExistence type="inferred from homology"/>
<dbReference type="InterPro" id="IPR050223">
    <property type="entry name" value="D-isomer_2-hydroxyacid_DH"/>
</dbReference>
<dbReference type="GO" id="GO:0016618">
    <property type="term" value="F:hydroxypyruvate reductase [NAD(P)H] activity"/>
    <property type="evidence" value="ECO:0007669"/>
    <property type="project" value="TreeGrafter"/>
</dbReference>
<dbReference type="InterPro" id="IPR036291">
    <property type="entry name" value="NAD(P)-bd_dom_sf"/>
</dbReference>
<sequence>MKLKILKQASLPDQLTAELNSLYEVYEYEALTREELAVLAEQFTIMITNGEATVTRQLISSLPSLELIAVFGVGYDGVDVRAAADHRVAVSHTPGVLTDDVADLAMGLMLATSRQIVSAQKFIEAGGWRQGGFQWTRKVSGSRVGIVGMGRIGQAIARRCEGFAMQIAYSDRKAIPGLDYPWIEDISTLASQTDFLVICTPGSAENQALIDERVLSALGASGILINISRGSVVDEFALIKALEQGIIAGAGLDVFSQEPEVPQALLRRANVVVTPHMASATWSTREAMSRLVLENVSGWAKNKTLVTPVPALEP</sequence>
<dbReference type="PANTHER" id="PTHR10996:SF178">
    <property type="entry name" value="2-HYDROXYACID DEHYDROGENASE YGL185C-RELATED"/>
    <property type="match status" value="1"/>
</dbReference>
<dbReference type="SUPFAM" id="SSF51735">
    <property type="entry name" value="NAD(P)-binding Rossmann-fold domains"/>
    <property type="match status" value="1"/>
</dbReference>
<dbReference type="Proteomes" id="UP000220639">
    <property type="component" value="Unassembled WGS sequence"/>
</dbReference>
<dbReference type="SUPFAM" id="SSF52283">
    <property type="entry name" value="Formate/glycerate dehydrogenase catalytic domain-like"/>
    <property type="match status" value="1"/>
</dbReference>
<keyword evidence="8" id="KW-0670">Pyruvate</keyword>
<dbReference type="RefSeq" id="WP_004871811.1">
    <property type="nucleotide sequence ID" value="NZ_CABGKM010000002.1"/>
</dbReference>
<dbReference type="InterPro" id="IPR006140">
    <property type="entry name" value="D-isomer_DH_NAD-bd"/>
</dbReference>
<evidence type="ECO:0000313" key="7">
    <source>
        <dbReference type="EMBL" id="QLO50032.1"/>
    </source>
</evidence>
<keyword evidence="3" id="KW-0520">NAD</keyword>
<reference evidence="9" key="2">
    <citation type="submission" date="2017-08" db="EMBL/GenBank/DDBJ databases">
        <authorList>
            <person name="Brisse S."/>
        </authorList>
    </citation>
    <scope>NUCLEOTIDE SEQUENCE [LARGE SCALE GENOMIC DNA]</scope>
    <source>
        <strain evidence="9">06D021</strain>
    </source>
</reference>
<accession>A0A285AV88</accession>
<protein>
    <submittedName>
        <fullName evidence="7">2-hydroxyacid dehydrogenase</fullName>
    </submittedName>
    <submittedName>
        <fullName evidence="8">Hydroxyphenylpyruvate reductase</fullName>
        <ecNumber evidence="8">1.1.1.237</ecNumber>
    </submittedName>
</protein>
<evidence type="ECO:0000256" key="2">
    <source>
        <dbReference type="ARBA" id="ARBA00023002"/>
    </source>
</evidence>
<dbReference type="GO" id="GO:0030267">
    <property type="term" value="F:glyoxylate reductase (NADPH) activity"/>
    <property type="evidence" value="ECO:0007669"/>
    <property type="project" value="TreeGrafter"/>
</dbReference>
<dbReference type="EC" id="1.1.1.237" evidence="8"/>
<dbReference type="AlphaFoldDB" id="A0A285AV88"/>
<comment type="similarity">
    <text evidence="4">Belongs to the D-isomer specific 2-hydroxyacid dehydrogenase family.</text>
</comment>
<evidence type="ECO:0000259" key="6">
    <source>
        <dbReference type="Pfam" id="PF02826"/>
    </source>
</evidence>
<dbReference type="CDD" id="cd12156">
    <property type="entry name" value="HPPR"/>
    <property type="match status" value="1"/>
</dbReference>
<evidence type="ECO:0000256" key="4">
    <source>
        <dbReference type="RuleBase" id="RU003719"/>
    </source>
</evidence>
<feature type="domain" description="D-isomer specific 2-hydroxyacid dehydrogenase NAD-binding" evidence="6">
    <location>
        <begin position="106"/>
        <end position="278"/>
    </location>
</feature>
<evidence type="ECO:0000313" key="8">
    <source>
        <dbReference type="EMBL" id="SNU32590.1"/>
    </source>
</evidence>
<reference evidence="10" key="3">
    <citation type="submission" date="2020-06" db="EMBL/GenBank/DDBJ databases">
        <title>REHAB project genomes.</title>
        <authorList>
            <person name="Shaw L.P."/>
        </authorList>
    </citation>
    <scope>NUCLEOTIDE SEQUENCE [LARGE SCALE GENOMIC DNA]</scope>
    <source>
        <strain evidence="10">RHBSTW-00555</strain>
    </source>
</reference>
<evidence type="ECO:0000313" key="9">
    <source>
        <dbReference type="Proteomes" id="UP000220639"/>
    </source>
</evidence>
<keyword evidence="2 4" id="KW-0560">Oxidoreductase</keyword>
<evidence type="ECO:0000259" key="5">
    <source>
        <dbReference type="Pfam" id="PF00389"/>
    </source>
</evidence>
<gene>
    <name evidence="8" type="primary">HPPR</name>
    <name evidence="7" type="ORF">HV234_00065</name>
    <name evidence="8" type="ORF">KOSB73_110035</name>
</gene>
<evidence type="ECO:0000256" key="1">
    <source>
        <dbReference type="ARBA" id="ARBA00022857"/>
    </source>
</evidence>
<evidence type="ECO:0000256" key="3">
    <source>
        <dbReference type="ARBA" id="ARBA00023027"/>
    </source>
</evidence>
<dbReference type="Pfam" id="PF02826">
    <property type="entry name" value="2-Hacid_dh_C"/>
    <property type="match status" value="1"/>
</dbReference>
<dbReference type="Gene3D" id="3.40.50.720">
    <property type="entry name" value="NAD(P)-binding Rossmann-like Domain"/>
    <property type="match status" value="2"/>
</dbReference>
<reference evidence="7" key="4">
    <citation type="journal article" date="2021" name="Microb. Genom.">
        <title>A genomic epidemiological study shows that prevalence of antimicrobial resistance in Enterobacterales is associated with the livestock host, as well as antimicrobial usage.</title>
        <authorList>
            <person name="AbuOun M."/>
            <person name="Jones H."/>
            <person name="Stubberfield E."/>
            <person name="Gilson D."/>
            <person name="Shaw L.P."/>
            <person name="Hubbard A.T.M."/>
            <person name="Chau K.K."/>
            <person name="Sebra R."/>
            <person name="Peto T.E.A."/>
            <person name="Crook D.W."/>
            <person name="Read D.S."/>
            <person name="Gweon H.S."/>
            <person name="Walker A.S."/>
            <person name="Stoesser N."/>
            <person name="Smith R.P."/>
            <person name="Anjum M.F."/>
            <person name="On Behalf Of The Rehab Consortium."/>
        </authorList>
    </citation>
    <scope>NUCLEOTIDE SEQUENCE</scope>
    <source>
        <strain evidence="7">RHBSTW-00555</strain>
    </source>
</reference>
<dbReference type="GO" id="GO:0051287">
    <property type="term" value="F:NAD binding"/>
    <property type="evidence" value="ECO:0007669"/>
    <property type="project" value="InterPro"/>
</dbReference>
<organism evidence="8 9">
    <name type="scientific">Klebsiella grimontii</name>
    <dbReference type="NCBI Taxonomy" id="2058152"/>
    <lineage>
        <taxon>Bacteria</taxon>
        <taxon>Pseudomonadati</taxon>
        <taxon>Pseudomonadota</taxon>
        <taxon>Gammaproteobacteria</taxon>
        <taxon>Enterobacterales</taxon>
        <taxon>Enterobacteriaceae</taxon>
        <taxon>Klebsiella/Raoultella group</taxon>
        <taxon>Klebsiella</taxon>
    </lineage>
</organism>
<dbReference type="EMBL" id="CP055315">
    <property type="protein sequence ID" value="QLO50032.1"/>
    <property type="molecule type" value="Genomic_DNA"/>
</dbReference>
<dbReference type="FunFam" id="3.40.50.720:FF:000213">
    <property type="entry name" value="Putative 2-hydroxyacid dehydrogenase"/>
    <property type="match status" value="1"/>
</dbReference>
<dbReference type="Pfam" id="PF00389">
    <property type="entry name" value="2-Hacid_dh"/>
    <property type="match status" value="1"/>
</dbReference>
<evidence type="ECO:0000313" key="10">
    <source>
        <dbReference type="Proteomes" id="UP000510937"/>
    </source>
</evidence>
<dbReference type="GO" id="GO:0047995">
    <property type="term" value="F:(2R)-hydroxyphenylpyruvate reductase [NAD(P)H] activity"/>
    <property type="evidence" value="ECO:0007669"/>
    <property type="project" value="UniProtKB-EC"/>
</dbReference>
<reference evidence="8" key="1">
    <citation type="submission" date="2017-08" db="EMBL/GenBank/DDBJ databases">
        <authorList>
            <person name="de Groot N.N."/>
        </authorList>
    </citation>
    <scope>NUCLEOTIDE SEQUENCE [LARGE SCALE GENOMIC DNA]</scope>
    <source>
        <strain evidence="8">06D021</strain>
    </source>
</reference>
<dbReference type="PANTHER" id="PTHR10996">
    <property type="entry name" value="2-HYDROXYACID DEHYDROGENASE-RELATED"/>
    <property type="match status" value="1"/>
</dbReference>